<feature type="transmembrane region" description="Helical" evidence="9">
    <location>
        <begin position="129"/>
        <end position="152"/>
    </location>
</feature>
<feature type="domain" description="Signal transduction histidine kinase subgroup 3 dimerisation and phosphoacceptor" evidence="11">
    <location>
        <begin position="197"/>
        <end position="263"/>
    </location>
</feature>
<comment type="caution">
    <text evidence="12">The sequence shown here is derived from an EMBL/GenBank/DDBJ whole genome shotgun (WGS) entry which is preliminary data.</text>
</comment>
<reference evidence="12 13" key="1">
    <citation type="submission" date="2021-07" db="EMBL/GenBank/DDBJ databases">
        <title>Actinomadura sp. PM05-2 isolated from lichen.</title>
        <authorList>
            <person name="Somphong A."/>
            <person name="Phongsopitanun W."/>
            <person name="Tanasupawat S."/>
            <person name="Peongsungnone V."/>
        </authorList>
    </citation>
    <scope>NUCLEOTIDE SEQUENCE [LARGE SCALE GENOMIC DNA]</scope>
    <source>
        <strain evidence="12 13">PM05-2</strain>
    </source>
</reference>
<gene>
    <name evidence="12" type="ORF">K1Y72_21170</name>
</gene>
<evidence type="ECO:0000256" key="5">
    <source>
        <dbReference type="ARBA" id="ARBA00022741"/>
    </source>
</evidence>
<keyword evidence="9" id="KW-0472">Membrane</keyword>
<evidence type="ECO:0000256" key="4">
    <source>
        <dbReference type="ARBA" id="ARBA00022679"/>
    </source>
</evidence>
<evidence type="ECO:0000256" key="2">
    <source>
        <dbReference type="ARBA" id="ARBA00012438"/>
    </source>
</evidence>
<evidence type="ECO:0000259" key="10">
    <source>
        <dbReference type="Pfam" id="PF02518"/>
    </source>
</evidence>
<keyword evidence="8" id="KW-0902">Two-component regulatory system</keyword>
<evidence type="ECO:0000313" key="13">
    <source>
        <dbReference type="Proteomes" id="UP000774570"/>
    </source>
</evidence>
<evidence type="ECO:0000313" key="12">
    <source>
        <dbReference type="EMBL" id="MBW8484908.1"/>
    </source>
</evidence>
<dbReference type="Gene3D" id="1.20.5.1930">
    <property type="match status" value="1"/>
</dbReference>
<evidence type="ECO:0000256" key="9">
    <source>
        <dbReference type="SAM" id="Phobius"/>
    </source>
</evidence>
<dbReference type="InterPro" id="IPR036890">
    <property type="entry name" value="HATPase_C_sf"/>
</dbReference>
<organism evidence="12 13">
    <name type="scientific">Actinomadura parmotrematis</name>
    <dbReference type="NCBI Taxonomy" id="2864039"/>
    <lineage>
        <taxon>Bacteria</taxon>
        <taxon>Bacillati</taxon>
        <taxon>Actinomycetota</taxon>
        <taxon>Actinomycetes</taxon>
        <taxon>Streptosporangiales</taxon>
        <taxon>Thermomonosporaceae</taxon>
        <taxon>Actinomadura</taxon>
    </lineage>
</organism>
<dbReference type="InterPro" id="IPR003594">
    <property type="entry name" value="HATPase_dom"/>
</dbReference>
<keyword evidence="9" id="KW-0812">Transmembrane</keyword>
<dbReference type="Pfam" id="PF07730">
    <property type="entry name" value="HisKA_3"/>
    <property type="match status" value="1"/>
</dbReference>
<dbReference type="InterPro" id="IPR050482">
    <property type="entry name" value="Sensor_HK_TwoCompSys"/>
</dbReference>
<feature type="domain" description="Histidine kinase/HSP90-like ATPase" evidence="10">
    <location>
        <begin position="305"/>
        <end position="390"/>
    </location>
</feature>
<keyword evidence="3" id="KW-0597">Phosphoprotein</keyword>
<dbReference type="Gene3D" id="3.30.565.10">
    <property type="entry name" value="Histidine kinase-like ATPase, C-terminal domain"/>
    <property type="match status" value="1"/>
</dbReference>
<evidence type="ECO:0000256" key="7">
    <source>
        <dbReference type="ARBA" id="ARBA00022840"/>
    </source>
</evidence>
<feature type="transmembrane region" description="Helical" evidence="9">
    <location>
        <begin position="90"/>
        <end position="109"/>
    </location>
</feature>
<dbReference type="GO" id="GO:0016301">
    <property type="term" value="F:kinase activity"/>
    <property type="evidence" value="ECO:0007669"/>
    <property type="project" value="UniProtKB-KW"/>
</dbReference>
<keyword evidence="9" id="KW-1133">Transmembrane helix</keyword>
<dbReference type="EMBL" id="JAIBOA010000013">
    <property type="protein sequence ID" value="MBW8484908.1"/>
    <property type="molecule type" value="Genomic_DNA"/>
</dbReference>
<dbReference type="PANTHER" id="PTHR24421">
    <property type="entry name" value="NITRATE/NITRITE SENSOR PROTEIN NARX-RELATED"/>
    <property type="match status" value="1"/>
</dbReference>
<keyword evidence="13" id="KW-1185">Reference proteome</keyword>
<evidence type="ECO:0000256" key="6">
    <source>
        <dbReference type="ARBA" id="ARBA00022777"/>
    </source>
</evidence>
<evidence type="ECO:0000259" key="11">
    <source>
        <dbReference type="Pfam" id="PF07730"/>
    </source>
</evidence>
<name>A0ABS7FWW0_9ACTN</name>
<sequence>MSPVRTDPPRHTAVRLREILVLCCAAWGAVTYLHSVWTGYPHPSPRGAGLAVIVLNALAVVLLAAGLWATRARRHDRPGPCPPWDGGSRAGAAALVAVLPAALALYALAKGGAGIVLGMIALWPLAWMLPAAWVGALGLAFMAALTGTGALFRGGGPEYGLLVAVLGILLGAVATRQRDLAEEATRRAEAEAVVLDERSRLAREIHDILAHSLSAQIVHLEGARLLLSRDGDRTQALDRVERAQRLARAGLDETRRALAALRGDAPPPEAALADLAEEFRAATGRACAVEVTGEPRELPVQASLAIVRTAQEALTNVRKHALGARVRIVLHYGPEEARLEVVDSGGTEPVLDLAGGGYGLVGMRERAELIGGALETGAAGEGFRVALRVPA</sequence>
<feature type="transmembrane region" description="Helical" evidence="9">
    <location>
        <begin position="49"/>
        <end position="69"/>
    </location>
</feature>
<feature type="transmembrane region" description="Helical" evidence="9">
    <location>
        <begin position="159"/>
        <end position="175"/>
    </location>
</feature>
<evidence type="ECO:0000256" key="1">
    <source>
        <dbReference type="ARBA" id="ARBA00000085"/>
    </source>
</evidence>
<comment type="catalytic activity">
    <reaction evidence="1">
        <text>ATP + protein L-histidine = ADP + protein N-phospho-L-histidine.</text>
        <dbReference type="EC" id="2.7.13.3"/>
    </reaction>
</comment>
<feature type="transmembrane region" description="Helical" evidence="9">
    <location>
        <begin position="19"/>
        <end position="37"/>
    </location>
</feature>
<dbReference type="EC" id="2.7.13.3" evidence="2"/>
<evidence type="ECO:0000256" key="8">
    <source>
        <dbReference type="ARBA" id="ARBA00023012"/>
    </source>
</evidence>
<dbReference type="Proteomes" id="UP000774570">
    <property type="component" value="Unassembled WGS sequence"/>
</dbReference>
<dbReference type="InterPro" id="IPR011712">
    <property type="entry name" value="Sig_transdc_His_kin_sub3_dim/P"/>
</dbReference>
<keyword evidence="7" id="KW-0067">ATP-binding</keyword>
<proteinExistence type="predicted"/>
<evidence type="ECO:0000256" key="3">
    <source>
        <dbReference type="ARBA" id="ARBA00022553"/>
    </source>
</evidence>
<dbReference type="CDD" id="cd16917">
    <property type="entry name" value="HATPase_UhpB-NarQ-NarX-like"/>
    <property type="match status" value="1"/>
</dbReference>
<dbReference type="RefSeq" id="WP_220168136.1">
    <property type="nucleotide sequence ID" value="NZ_JAIBOA010000013.1"/>
</dbReference>
<protein>
    <recommendedName>
        <fullName evidence="2">histidine kinase</fullName>
        <ecNumber evidence="2">2.7.13.3</ecNumber>
    </recommendedName>
</protein>
<keyword evidence="4" id="KW-0808">Transferase</keyword>
<accession>A0ABS7FWW0</accession>
<dbReference type="SUPFAM" id="SSF55874">
    <property type="entry name" value="ATPase domain of HSP90 chaperone/DNA topoisomerase II/histidine kinase"/>
    <property type="match status" value="1"/>
</dbReference>
<dbReference type="Pfam" id="PF02518">
    <property type="entry name" value="HATPase_c"/>
    <property type="match status" value="1"/>
</dbReference>
<dbReference type="PANTHER" id="PTHR24421:SF10">
    <property type="entry name" value="NITRATE_NITRITE SENSOR PROTEIN NARQ"/>
    <property type="match status" value="1"/>
</dbReference>
<keyword evidence="6 12" id="KW-0418">Kinase</keyword>
<keyword evidence="5" id="KW-0547">Nucleotide-binding</keyword>